<dbReference type="Pfam" id="PF02518">
    <property type="entry name" value="HATPase_c"/>
    <property type="match status" value="1"/>
</dbReference>
<dbReference type="InterPro" id="IPR000014">
    <property type="entry name" value="PAS"/>
</dbReference>
<dbReference type="Gene3D" id="3.30.565.10">
    <property type="entry name" value="Histidine kinase-like ATPase, C-terminal domain"/>
    <property type="match status" value="1"/>
</dbReference>
<evidence type="ECO:0000313" key="9">
    <source>
        <dbReference type="EMBL" id="MFC6953960.1"/>
    </source>
</evidence>
<dbReference type="PANTHER" id="PTHR43711:SF1">
    <property type="entry name" value="HISTIDINE KINASE 1"/>
    <property type="match status" value="1"/>
</dbReference>
<keyword evidence="10" id="KW-1185">Reference proteome</keyword>
<dbReference type="InterPro" id="IPR036890">
    <property type="entry name" value="HATPase_C_sf"/>
</dbReference>
<reference evidence="9 10" key="1">
    <citation type="journal article" date="2019" name="Int. J. Syst. Evol. Microbiol.">
        <title>The Global Catalogue of Microorganisms (GCM) 10K type strain sequencing project: providing services to taxonomists for standard genome sequencing and annotation.</title>
        <authorList>
            <consortium name="The Broad Institute Genomics Platform"/>
            <consortium name="The Broad Institute Genome Sequencing Center for Infectious Disease"/>
            <person name="Wu L."/>
            <person name="Ma J."/>
        </authorList>
    </citation>
    <scope>NUCLEOTIDE SEQUENCE [LARGE SCALE GENOMIC DNA]</scope>
    <source>
        <strain evidence="9 10">GX26</strain>
    </source>
</reference>
<dbReference type="SUPFAM" id="SSF55874">
    <property type="entry name" value="ATPase domain of HSP90 chaperone/DNA topoisomerase II/histidine kinase"/>
    <property type="match status" value="1"/>
</dbReference>
<dbReference type="InterPro" id="IPR003594">
    <property type="entry name" value="HATPase_dom"/>
</dbReference>
<dbReference type="SUPFAM" id="SSF55785">
    <property type="entry name" value="PYP-like sensor domain (PAS domain)"/>
    <property type="match status" value="1"/>
</dbReference>
<feature type="domain" description="PAS" evidence="8">
    <location>
        <begin position="161"/>
        <end position="234"/>
    </location>
</feature>
<organism evidence="9 10">
    <name type="scientific">Halorubellus litoreus</name>
    <dbReference type="NCBI Taxonomy" id="755308"/>
    <lineage>
        <taxon>Archaea</taxon>
        <taxon>Methanobacteriati</taxon>
        <taxon>Methanobacteriota</taxon>
        <taxon>Stenosarchaea group</taxon>
        <taxon>Halobacteria</taxon>
        <taxon>Halobacteriales</taxon>
        <taxon>Halorubellaceae</taxon>
        <taxon>Halorubellus</taxon>
    </lineage>
</organism>
<dbReference type="InterPro" id="IPR003018">
    <property type="entry name" value="GAF"/>
</dbReference>
<dbReference type="CDD" id="cd00075">
    <property type="entry name" value="HATPase"/>
    <property type="match status" value="1"/>
</dbReference>
<comment type="catalytic activity">
    <reaction evidence="1">
        <text>ATP + protein L-histidine = ADP + protein N-phospho-L-histidine.</text>
        <dbReference type="EC" id="2.7.13.3"/>
    </reaction>
</comment>
<dbReference type="SMART" id="SM00065">
    <property type="entry name" value="GAF"/>
    <property type="match status" value="1"/>
</dbReference>
<evidence type="ECO:0000256" key="2">
    <source>
        <dbReference type="ARBA" id="ARBA00012438"/>
    </source>
</evidence>
<dbReference type="CDD" id="cd00130">
    <property type="entry name" value="PAS"/>
    <property type="match status" value="1"/>
</dbReference>
<dbReference type="PANTHER" id="PTHR43711">
    <property type="entry name" value="TWO-COMPONENT HISTIDINE KINASE"/>
    <property type="match status" value="1"/>
</dbReference>
<sequence length="513" mass="55496">MAATRERIERLHDAATALSRADAESEIFDIAVESAADVLAFDACVVCCVEDDRLVPAAAVAVELQPNAPTLDANEGVAGRTLRRGETEVVPDLNADADAAPTDPAYRSTLSIPVGDDAVFQALSTDVDAFTDTDRELAELLVTYVEHARERVSYEALVTRERDRFAALFENVPDPALQYRLVDGRPVVDRVNSAFVRAFGYEPADAIDEPVTDLLVPEADRDAAEELHAAVNDGERLDDEVERRTETGTRRFLLRSVPVAGDDETRSGYFIYTDITPLKERERELERQNERLDAFTGVVSHDLRNPLSVARGYADLALESGDVTAVEEVRTQLTRMEAMLDELLTLARQGDVVGDTERVDVATAATLAWRHVDTDDATLDVRADDLHVDADPNRLQELLENLFRNSIEHGSTGSETSSDEAPVSASDGGADHLTVTVGALADGTGFFVADDGVGIPEDDRDAVMEMGYSTATDGTGFGLGIVAEIARAHDWSVAVGASADDGARFEIRTTASE</sequence>
<gene>
    <name evidence="9" type="ORF">ACFQGB_13900</name>
</gene>
<feature type="region of interest" description="Disordered" evidence="6">
    <location>
        <begin position="408"/>
        <end position="429"/>
    </location>
</feature>
<evidence type="ECO:0000313" key="10">
    <source>
        <dbReference type="Proteomes" id="UP001596395"/>
    </source>
</evidence>
<dbReference type="GO" id="GO:0004673">
    <property type="term" value="F:protein histidine kinase activity"/>
    <property type="evidence" value="ECO:0007669"/>
    <property type="project" value="UniProtKB-EC"/>
</dbReference>
<proteinExistence type="predicted"/>
<dbReference type="AlphaFoldDB" id="A0ABD5VII2"/>
<keyword evidence="5" id="KW-0902">Two-component regulatory system</keyword>
<protein>
    <recommendedName>
        <fullName evidence="2">histidine kinase</fullName>
        <ecNumber evidence="2">2.7.13.3</ecNumber>
    </recommendedName>
</protein>
<keyword evidence="3" id="KW-0808">Transferase</keyword>
<dbReference type="Proteomes" id="UP001596395">
    <property type="component" value="Unassembled WGS sequence"/>
</dbReference>
<dbReference type="SUPFAM" id="SSF55781">
    <property type="entry name" value="GAF domain-like"/>
    <property type="match status" value="1"/>
</dbReference>
<dbReference type="InterPro" id="IPR036097">
    <property type="entry name" value="HisK_dim/P_sf"/>
</dbReference>
<dbReference type="PROSITE" id="PS50109">
    <property type="entry name" value="HIS_KIN"/>
    <property type="match status" value="1"/>
</dbReference>
<dbReference type="NCBIfam" id="TIGR00229">
    <property type="entry name" value="sensory_box"/>
    <property type="match status" value="1"/>
</dbReference>
<dbReference type="InterPro" id="IPR029016">
    <property type="entry name" value="GAF-like_dom_sf"/>
</dbReference>
<dbReference type="InterPro" id="IPR050736">
    <property type="entry name" value="Sensor_HK_Regulatory"/>
</dbReference>
<dbReference type="CDD" id="cd00082">
    <property type="entry name" value="HisKA"/>
    <property type="match status" value="1"/>
</dbReference>
<name>A0ABD5VII2_9EURY</name>
<evidence type="ECO:0000256" key="4">
    <source>
        <dbReference type="ARBA" id="ARBA00022777"/>
    </source>
</evidence>
<comment type="caution">
    <text evidence="9">The sequence shown here is derived from an EMBL/GenBank/DDBJ whole genome shotgun (WGS) entry which is preliminary data.</text>
</comment>
<dbReference type="GO" id="GO:0000160">
    <property type="term" value="P:phosphorelay signal transduction system"/>
    <property type="evidence" value="ECO:0007669"/>
    <property type="project" value="UniProtKB-KW"/>
</dbReference>
<dbReference type="PROSITE" id="PS50112">
    <property type="entry name" value="PAS"/>
    <property type="match status" value="1"/>
</dbReference>
<dbReference type="InterPro" id="IPR003661">
    <property type="entry name" value="HisK_dim/P_dom"/>
</dbReference>
<keyword evidence="4 9" id="KW-0418">Kinase</keyword>
<dbReference type="SMART" id="SM00387">
    <property type="entry name" value="HATPase_c"/>
    <property type="match status" value="1"/>
</dbReference>
<dbReference type="Gene3D" id="3.30.450.40">
    <property type="match status" value="1"/>
</dbReference>
<dbReference type="SMART" id="SM00388">
    <property type="entry name" value="HisKA"/>
    <property type="match status" value="1"/>
</dbReference>
<evidence type="ECO:0000256" key="5">
    <source>
        <dbReference type="ARBA" id="ARBA00023012"/>
    </source>
</evidence>
<dbReference type="EC" id="2.7.13.3" evidence="2"/>
<dbReference type="InterPro" id="IPR035965">
    <property type="entry name" value="PAS-like_dom_sf"/>
</dbReference>
<feature type="domain" description="Histidine kinase" evidence="7">
    <location>
        <begin position="298"/>
        <end position="513"/>
    </location>
</feature>
<dbReference type="InterPro" id="IPR005467">
    <property type="entry name" value="His_kinase_dom"/>
</dbReference>
<dbReference type="SUPFAM" id="SSF47384">
    <property type="entry name" value="Homodimeric domain of signal transducing histidine kinase"/>
    <property type="match status" value="1"/>
</dbReference>
<accession>A0ABD5VII2</accession>
<dbReference type="Pfam" id="PF13185">
    <property type="entry name" value="GAF_2"/>
    <property type="match status" value="1"/>
</dbReference>
<dbReference type="Pfam" id="PF00512">
    <property type="entry name" value="HisKA"/>
    <property type="match status" value="1"/>
</dbReference>
<dbReference type="Pfam" id="PF13426">
    <property type="entry name" value="PAS_9"/>
    <property type="match status" value="1"/>
</dbReference>
<evidence type="ECO:0000259" key="7">
    <source>
        <dbReference type="PROSITE" id="PS50109"/>
    </source>
</evidence>
<dbReference type="EMBL" id="JBHSXN010000002">
    <property type="protein sequence ID" value="MFC6953960.1"/>
    <property type="molecule type" value="Genomic_DNA"/>
</dbReference>
<dbReference type="RefSeq" id="WP_336350907.1">
    <property type="nucleotide sequence ID" value="NZ_JAZAQL010000002.1"/>
</dbReference>
<evidence type="ECO:0000256" key="6">
    <source>
        <dbReference type="SAM" id="MobiDB-lite"/>
    </source>
</evidence>
<dbReference type="Gene3D" id="3.30.450.20">
    <property type="entry name" value="PAS domain"/>
    <property type="match status" value="1"/>
</dbReference>
<evidence type="ECO:0000256" key="3">
    <source>
        <dbReference type="ARBA" id="ARBA00022679"/>
    </source>
</evidence>
<evidence type="ECO:0000256" key="1">
    <source>
        <dbReference type="ARBA" id="ARBA00000085"/>
    </source>
</evidence>
<evidence type="ECO:0000259" key="8">
    <source>
        <dbReference type="PROSITE" id="PS50112"/>
    </source>
</evidence>
<dbReference type="Gene3D" id="1.10.287.130">
    <property type="match status" value="1"/>
</dbReference>